<evidence type="ECO:0000256" key="11">
    <source>
        <dbReference type="ARBA" id="ARBA00031253"/>
    </source>
</evidence>
<comment type="catalytic activity">
    <reaction evidence="14">
        <text>nicotinate beta-D-ribonucleotide + ATP + H(+) = deamido-NAD(+) + diphosphate</text>
        <dbReference type="Rhea" id="RHEA:22860"/>
        <dbReference type="ChEBI" id="CHEBI:15378"/>
        <dbReference type="ChEBI" id="CHEBI:30616"/>
        <dbReference type="ChEBI" id="CHEBI:33019"/>
        <dbReference type="ChEBI" id="CHEBI:57502"/>
        <dbReference type="ChEBI" id="CHEBI:58437"/>
        <dbReference type="EC" id="2.7.7.18"/>
    </reaction>
</comment>
<dbReference type="CDD" id="cd02165">
    <property type="entry name" value="NMNAT"/>
    <property type="match status" value="1"/>
</dbReference>
<dbReference type="PANTHER" id="PTHR39321">
    <property type="entry name" value="NICOTINATE-NUCLEOTIDE ADENYLYLTRANSFERASE-RELATED"/>
    <property type="match status" value="1"/>
</dbReference>
<dbReference type="InterPro" id="IPR004821">
    <property type="entry name" value="Cyt_trans-like"/>
</dbReference>
<evidence type="ECO:0000256" key="9">
    <source>
        <dbReference type="ARBA" id="ARBA00022840"/>
    </source>
</evidence>
<evidence type="ECO:0000256" key="12">
    <source>
        <dbReference type="ARBA" id="ARBA00033140"/>
    </source>
</evidence>
<evidence type="ECO:0000256" key="2">
    <source>
        <dbReference type="ARBA" id="ARBA00005019"/>
    </source>
</evidence>
<evidence type="ECO:0000256" key="10">
    <source>
        <dbReference type="ARBA" id="ARBA00023027"/>
    </source>
</evidence>
<evidence type="ECO:0000256" key="6">
    <source>
        <dbReference type="ARBA" id="ARBA00022679"/>
    </source>
</evidence>
<dbReference type="GO" id="GO:0004515">
    <property type="term" value="F:nicotinate-nucleotide adenylyltransferase activity"/>
    <property type="evidence" value="ECO:0007669"/>
    <property type="project" value="UniProtKB-EC"/>
</dbReference>
<gene>
    <name evidence="16" type="ORF">HNR75_000175</name>
</gene>
<evidence type="ECO:0000256" key="3">
    <source>
        <dbReference type="ARBA" id="ARBA00009014"/>
    </source>
</evidence>
<dbReference type="UniPathway" id="UPA00253">
    <property type="reaction ID" value="UER00332"/>
</dbReference>
<evidence type="ECO:0000256" key="8">
    <source>
        <dbReference type="ARBA" id="ARBA00022741"/>
    </source>
</evidence>
<dbReference type="Gene3D" id="3.40.50.620">
    <property type="entry name" value="HUPs"/>
    <property type="match status" value="1"/>
</dbReference>
<keyword evidence="6 16" id="KW-0808">Transferase</keyword>
<keyword evidence="5" id="KW-0662">Pyridine nucleotide biosynthesis</keyword>
<evidence type="ECO:0000313" key="16">
    <source>
        <dbReference type="EMBL" id="MBB6054310.1"/>
    </source>
</evidence>
<keyword evidence="10" id="KW-0520">NAD</keyword>
<reference evidence="16 17" key="1">
    <citation type="submission" date="2020-08" db="EMBL/GenBank/DDBJ databases">
        <title>Genomic Encyclopedia of Type Strains, Phase IV (KMG-IV): sequencing the most valuable type-strain genomes for metagenomic binning, comparative biology and taxonomic classification.</title>
        <authorList>
            <person name="Goeker M."/>
        </authorList>
    </citation>
    <scope>NUCLEOTIDE SEQUENCE [LARGE SCALE GENOMIC DNA]</scope>
    <source>
        <strain evidence="16 17">DSM 22975</strain>
    </source>
</reference>
<evidence type="ECO:0000256" key="14">
    <source>
        <dbReference type="ARBA" id="ARBA00048721"/>
    </source>
</evidence>
<dbReference type="EC" id="2.7.7.18" evidence="4"/>
<dbReference type="EMBL" id="JACHGR010000001">
    <property type="protein sequence ID" value="MBB6054310.1"/>
    <property type="molecule type" value="Genomic_DNA"/>
</dbReference>
<evidence type="ECO:0000256" key="4">
    <source>
        <dbReference type="ARBA" id="ARBA00012389"/>
    </source>
</evidence>
<dbReference type="Proteomes" id="UP000585721">
    <property type="component" value="Unassembled WGS sequence"/>
</dbReference>
<evidence type="ECO:0000256" key="1">
    <source>
        <dbReference type="ARBA" id="ARBA00002324"/>
    </source>
</evidence>
<comment type="function">
    <text evidence="1">Catalyzes the reversible adenylation of nicotinate mononucleotide (NaMN) to nicotinic acid adenine dinucleotide (NaAD).</text>
</comment>
<dbReference type="GO" id="GO:0005524">
    <property type="term" value="F:ATP binding"/>
    <property type="evidence" value="ECO:0007669"/>
    <property type="project" value="UniProtKB-KW"/>
</dbReference>
<dbReference type="RefSeq" id="WP_188025131.1">
    <property type="nucleotide sequence ID" value="NZ_JACHGR010000001.1"/>
</dbReference>
<comment type="similarity">
    <text evidence="3">Belongs to the NadD family.</text>
</comment>
<dbReference type="InterPro" id="IPR014729">
    <property type="entry name" value="Rossmann-like_a/b/a_fold"/>
</dbReference>
<keyword evidence="7 16" id="KW-0548">Nucleotidyltransferase</keyword>
<dbReference type="NCBIfam" id="NF006479">
    <property type="entry name" value="PRK08887.1"/>
    <property type="match status" value="1"/>
</dbReference>
<comment type="caution">
    <text evidence="16">The sequence shown here is derived from an EMBL/GenBank/DDBJ whole genome shotgun (WGS) entry which is preliminary data.</text>
</comment>
<keyword evidence="17" id="KW-1185">Reference proteome</keyword>
<evidence type="ECO:0000256" key="7">
    <source>
        <dbReference type="ARBA" id="ARBA00022695"/>
    </source>
</evidence>
<dbReference type="GO" id="GO:0009435">
    <property type="term" value="P:NAD+ biosynthetic process"/>
    <property type="evidence" value="ECO:0007669"/>
    <property type="project" value="UniProtKB-UniPathway"/>
</dbReference>
<organism evidence="16 17">
    <name type="scientific">Tolumonas osonensis</name>
    <dbReference type="NCBI Taxonomy" id="675874"/>
    <lineage>
        <taxon>Bacteria</taxon>
        <taxon>Pseudomonadati</taxon>
        <taxon>Pseudomonadota</taxon>
        <taxon>Gammaproteobacteria</taxon>
        <taxon>Aeromonadales</taxon>
        <taxon>Aeromonadaceae</taxon>
        <taxon>Tolumonas</taxon>
    </lineage>
</organism>
<sequence length="176" mass="20015">MSRIAVMGSAFNPPTLGHKDVIEQALKQCDQVWLVPAFRHAWGKSMAPYEYRCQMVKLFTQDLADPRVTMHAIEHNIARDKPIYSFDLLETLQAQLRPEDQLFLVIGPDNAAAFDKFYRADDIRRRWQLLVVKERISVRSTKIRAALQHHQPVSAMTTPGVAAFLATHPIYGEASS</sequence>
<accession>A0A841GHE8</accession>
<proteinExistence type="inferred from homology"/>
<evidence type="ECO:0000256" key="13">
    <source>
        <dbReference type="ARBA" id="ARBA00033353"/>
    </source>
</evidence>
<dbReference type="AlphaFoldDB" id="A0A841GHE8"/>
<keyword evidence="8" id="KW-0547">Nucleotide-binding</keyword>
<evidence type="ECO:0000259" key="15">
    <source>
        <dbReference type="Pfam" id="PF01467"/>
    </source>
</evidence>
<protein>
    <recommendedName>
        <fullName evidence="4">nicotinate-nucleotide adenylyltransferase</fullName>
        <ecNumber evidence="4">2.7.7.18</ecNumber>
    </recommendedName>
    <alternativeName>
        <fullName evidence="13">Deamido-NAD(+) diphosphorylase</fullName>
    </alternativeName>
    <alternativeName>
        <fullName evidence="12">Deamido-NAD(+) pyrophosphorylase</fullName>
    </alternativeName>
    <alternativeName>
        <fullName evidence="11">Nicotinate mononucleotide adenylyltransferase</fullName>
    </alternativeName>
</protein>
<dbReference type="InterPro" id="IPR005248">
    <property type="entry name" value="NadD/NMNAT"/>
</dbReference>
<dbReference type="PANTHER" id="PTHR39321:SF3">
    <property type="entry name" value="PHOSPHOPANTETHEINE ADENYLYLTRANSFERASE"/>
    <property type="match status" value="1"/>
</dbReference>
<name>A0A841GHE8_9GAMM</name>
<evidence type="ECO:0000313" key="17">
    <source>
        <dbReference type="Proteomes" id="UP000585721"/>
    </source>
</evidence>
<dbReference type="Pfam" id="PF01467">
    <property type="entry name" value="CTP_transf_like"/>
    <property type="match status" value="1"/>
</dbReference>
<dbReference type="NCBIfam" id="TIGR00125">
    <property type="entry name" value="cyt_tran_rel"/>
    <property type="match status" value="1"/>
</dbReference>
<dbReference type="SUPFAM" id="SSF52374">
    <property type="entry name" value="Nucleotidylyl transferase"/>
    <property type="match status" value="1"/>
</dbReference>
<keyword evidence="9" id="KW-0067">ATP-binding</keyword>
<comment type="pathway">
    <text evidence="2">Cofactor biosynthesis; NAD(+) biosynthesis; deamido-NAD(+) from nicotinate D-ribonucleotide: step 1/1.</text>
</comment>
<evidence type="ECO:0000256" key="5">
    <source>
        <dbReference type="ARBA" id="ARBA00022642"/>
    </source>
</evidence>
<feature type="domain" description="Cytidyltransferase-like" evidence="15">
    <location>
        <begin position="8"/>
        <end position="145"/>
    </location>
</feature>